<feature type="compositionally biased region" description="Low complexity" evidence="1">
    <location>
        <begin position="311"/>
        <end position="337"/>
    </location>
</feature>
<dbReference type="AlphaFoldDB" id="A0A1G9Q206"/>
<evidence type="ECO:0000313" key="3">
    <source>
        <dbReference type="Proteomes" id="UP000198901"/>
    </source>
</evidence>
<dbReference type="Proteomes" id="UP000198901">
    <property type="component" value="Unassembled WGS sequence"/>
</dbReference>
<dbReference type="EMBL" id="FNGS01000004">
    <property type="protein sequence ID" value="SDM04355.1"/>
    <property type="molecule type" value="Genomic_DNA"/>
</dbReference>
<feature type="region of interest" description="Disordered" evidence="1">
    <location>
        <begin position="212"/>
        <end position="356"/>
    </location>
</feature>
<gene>
    <name evidence="2" type="ORF">SAMN04488090_2405</name>
</gene>
<evidence type="ECO:0000313" key="2">
    <source>
        <dbReference type="EMBL" id="SDM04355.1"/>
    </source>
</evidence>
<organism evidence="2 3">
    <name type="scientific">Siphonobacter aquaeclarae</name>
    <dbReference type="NCBI Taxonomy" id="563176"/>
    <lineage>
        <taxon>Bacteria</taxon>
        <taxon>Pseudomonadati</taxon>
        <taxon>Bacteroidota</taxon>
        <taxon>Cytophagia</taxon>
        <taxon>Cytophagales</taxon>
        <taxon>Cytophagaceae</taxon>
        <taxon>Siphonobacter</taxon>
    </lineage>
</organism>
<feature type="compositionally biased region" description="Polar residues" evidence="1">
    <location>
        <begin position="212"/>
        <end position="241"/>
    </location>
</feature>
<proteinExistence type="predicted"/>
<protein>
    <recommendedName>
        <fullName evidence="4">Vitellogenin II</fullName>
    </recommendedName>
</protein>
<feature type="compositionally biased region" description="Polar residues" evidence="1">
    <location>
        <begin position="255"/>
        <end position="267"/>
    </location>
</feature>
<feature type="compositionally biased region" description="Gly residues" evidence="1">
    <location>
        <begin position="338"/>
        <end position="356"/>
    </location>
</feature>
<evidence type="ECO:0000256" key="1">
    <source>
        <dbReference type="SAM" id="MobiDB-lite"/>
    </source>
</evidence>
<dbReference type="OrthoDB" id="964598at2"/>
<accession>A0A1G9Q206</accession>
<keyword evidence="3" id="KW-1185">Reference proteome</keyword>
<evidence type="ECO:0008006" key="4">
    <source>
        <dbReference type="Google" id="ProtNLM"/>
    </source>
</evidence>
<name>A0A1G9Q206_9BACT</name>
<dbReference type="RefSeq" id="WP_093202184.1">
    <property type="nucleotide sequence ID" value="NZ_FNGS01000004.1"/>
</dbReference>
<feature type="compositionally biased region" description="Polar residues" evidence="1">
    <location>
        <begin position="278"/>
        <end position="310"/>
    </location>
</feature>
<reference evidence="2 3" key="1">
    <citation type="submission" date="2016-10" db="EMBL/GenBank/DDBJ databases">
        <authorList>
            <person name="de Groot N.N."/>
        </authorList>
    </citation>
    <scope>NUCLEOTIDE SEQUENCE [LARGE SCALE GENOMIC DNA]</scope>
    <source>
        <strain evidence="2 3">DSM 21668</strain>
    </source>
</reference>
<sequence length="356" mass="39376">MEIRNVSKYLAVAVLAGIWGCSPKQTAQRSYVYDDLYSASSDVRAVAYSNKQNNVVGEQAREANSAGNDYYNKTEAEKYSGTVKQYSSSVYDNAYDNTSQYAYNNGYGNWNPYGWNSWNSWNNWYYPMYGFSPGWSIGLGFGSGFYRPWGLSSWYGGGFYDPWYSSWGYNPYYYNSWGYYPSYYGGGYYGGYYRDPYYYGGGNVVVKPGNSNTGGSYSRPRSTNYGRSQSAYNNDFVTRSNPGAAVSPNRGGRTSAYNDPSASNSYYSRPRRDGGDYSSFSGNNGNTYRSGGTVNRDNNTYSRSWNNDNGSRNNSWSQPSNNSWNNNSPSRSYSAPSSGGGGGGGGGGGARSRGPR</sequence>
<dbReference type="STRING" id="563176.SAMN04488090_2405"/>